<keyword evidence="6" id="KW-1185">Reference proteome</keyword>
<dbReference type="InterPro" id="IPR009071">
    <property type="entry name" value="HMG_box_dom"/>
</dbReference>
<reference evidence="4 7" key="1">
    <citation type="submission" date="2023-10" db="EMBL/GenBank/DDBJ databases">
        <title>Genomes of two closely related lineages of the louse Polyplax serrata with different host specificities.</title>
        <authorList>
            <person name="Martinu J."/>
            <person name="Tarabai H."/>
            <person name="Stefka J."/>
            <person name="Hypsa V."/>
        </authorList>
    </citation>
    <scope>NUCLEOTIDE SEQUENCE [LARGE SCALE GENOMIC DNA]</scope>
    <source>
        <strain evidence="5">98ZLc_SE</strain>
        <strain evidence="4">HR10_N</strain>
    </source>
</reference>
<accession>A0AAN8NZI6</accession>
<name>A0AAN8NZI6_POLSC</name>
<feature type="domain" description="HMG box" evidence="3">
    <location>
        <begin position="11"/>
        <end position="79"/>
    </location>
</feature>
<dbReference type="GO" id="GO:0003677">
    <property type="term" value="F:DNA binding"/>
    <property type="evidence" value="ECO:0007669"/>
    <property type="project" value="UniProtKB-UniRule"/>
</dbReference>
<comment type="caution">
    <text evidence="4">The sequence shown here is derived from an EMBL/GenBank/DDBJ whole genome shotgun (WGS) entry which is preliminary data.</text>
</comment>
<gene>
    <name evidence="4" type="ORF">RUM43_009836</name>
    <name evidence="5" type="ORF">RUM44_012031</name>
</gene>
<dbReference type="Gene3D" id="1.10.30.10">
    <property type="entry name" value="High mobility group box domain"/>
    <property type="match status" value="2"/>
</dbReference>
<evidence type="ECO:0000313" key="4">
    <source>
        <dbReference type="EMBL" id="KAK6636183.1"/>
    </source>
</evidence>
<evidence type="ECO:0000256" key="1">
    <source>
        <dbReference type="ARBA" id="ARBA00023125"/>
    </source>
</evidence>
<keyword evidence="2" id="KW-0539">Nucleus</keyword>
<dbReference type="InterPro" id="IPR036910">
    <property type="entry name" value="HMG_box_dom_sf"/>
</dbReference>
<dbReference type="CDD" id="cd00084">
    <property type="entry name" value="HMG-box_SF"/>
    <property type="match status" value="1"/>
</dbReference>
<proteinExistence type="predicted"/>
<keyword evidence="1 2" id="KW-0238">DNA-binding</keyword>
<feature type="DNA-binding region" description="HMG box" evidence="2">
    <location>
        <begin position="95"/>
        <end position="163"/>
    </location>
</feature>
<organism evidence="4 7">
    <name type="scientific">Polyplax serrata</name>
    <name type="common">Common mouse louse</name>
    <dbReference type="NCBI Taxonomy" id="468196"/>
    <lineage>
        <taxon>Eukaryota</taxon>
        <taxon>Metazoa</taxon>
        <taxon>Ecdysozoa</taxon>
        <taxon>Arthropoda</taxon>
        <taxon>Hexapoda</taxon>
        <taxon>Insecta</taxon>
        <taxon>Pterygota</taxon>
        <taxon>Neoptera</taxon>
        <taxon>Paraneoptera</taxon>
        <taxon>Psocodea</taxon>
        <taxon>Troctomorpha</taxon>
        <taxon>Phthiraptera</taxon>
        <taxon>Anoplura</taxon>
        <taxon>Polyplacidae</taxon>
        <taxon>Polyplax</taxon>
    </lineage>
</organism>
<dbReference type="SUPFAM" id="SSF47095">
    <property type="entry name" value="HMG-box"/>
    <property type="match status" value="2"/>
</dbReference>
<evidence type="ECO:0000313" key="7">
    <source>
        <dbReference type="Proteomes" id="UP001372834"/>
    </source>
</evidence>
<dbReference type="PANTHER" id="PTHR48112">
    <property type="entry name" value="HIGH MOBILITY GROUP PROTEIN DSP1"/>
    <property type="match status" value="1"/>
</dbReference>
<dbReference type="PROSITE" id="PS50118">
    <property type="entry name" value="HMG_BOX_2"/>
    <property type="match status" value="2"/>
</dbReference>
<dbReference type="PRINTS" id="PR00886">
    <property type="entry name" value="HIGHMOBLTY12"/>
</dbReference>
<dbReference type="InterPro" id="IPR050342">
    <property type="entry name" value="HMGB"/>
</dbReference>
<protein>
    <recommendedName>
        <fullName evidence="3">HMG box domain-containing protein</fullName>
    </recommendedName>
</protein>
<evidence type="ECO:0000313" key="6">
    <source>
        <dbReference type="Proteomes" id="UP001359485"/>
    </source>
</evidence>
<dbReference type="SMART" id="SM00398">
    <property type="entry name" value="HMG"/>
    <property type="match status" value="2"/>
</dbReference>
<dbReference type="Proteomes" id="UP001359485">
    <property type="component" value="Unassembled WGS sequence"/>
</dbReference>
<feature type="domain" description="HMG box" evidence="3">
    <location>
        <begin position="95"/>
        <end position="163"/>
    </location>
</feature>
<evidence type="ECO:0000259" key="3">
    <source>
        <dbReference type="PROSITE" id="PS50118"/>
    </source>
</evidence>
<dbReference type="AlphaFoldDB" id="A0AAN8NZI6"/>
<dbReference type="Pfam" id="PF00505">
    <property type="entry name" value="HMG_box"/>
    <property type="match status" value="2"/>
</dbReference>
<dbReference type="EMBL" id="JAWJWF010000001">
    <property type="protein sequence ID" value="KAK6640344.1"/>
    <property type="molecule type" value="Genomic_DNA"/>
</dbReference>
<evidence type="ECO:0000313" key="5">
    <source>
        <dbReference type="EMBL" id="KAK6640344.1"/>
    </source>
</evidence>
<dbReference type="Proteomes" id="UP001372834">
    <property type="component" value="Unassembled WGS sequence"/>
</dbReference>
<dbReference type="GO" id="GO:0005634">
    <property type="term" value="C:nucleus"/>
    <property type="evidence" value="ECO:0007669"/>
    <property type="project" value="UniProtKB-UniRule"/>
</dbReference>
<evidence type="ECO:0000256" key="2">
    <source>
        <dbReference type="PROSITE-ProRule" id="PRU00267"/>
    </source>
</evidence>
<feature type="DNA-binding region" description="HMG box" evidence="2">
    <location>
        <begin position="11"/>
        <end position="79"/>
    </location>
</feature>
<dbReference type="EMBL" id="JAWJWE010000004">
    <property type="protein sequence ID" value="KAK6636183.1"/>
    <property type="molecule type" value="Genomic_DNA"/>
</dbReference>
<sequence length="169" mass="20777">MRRRKNCVKRPKKRRSAYIYFVKEYRSQLEEQNPNLTFVECSRLCAAKWKHMSDSCKEKYRKMSEKDAIRYKNQLKELTPKQLKMTKRKKDPTAPVRPLSAYIWFCRLNWKDLQDETPKKTMAEIMKQLAQMWSECTDEDRREYEEYAECDRKCYNVEMNKYKRKAQKK</sequence>